<reference evidence="1" key="1">
    <citation type="journal article" date="2021" name="Proc. Natl. Acad. Sci. U.S.A.">
        <title>A Catalog of Tens of Thousands of Viruses from Human Metagenomes Reveals Hidden Associations with Chronic Diseases.</title>
        <authorList>
            <person name="Tisza M.J."/>
            <person name="Buck C.B."/>
        </authorList>
    </citation>
    <scope>NUCLEOTIDE SEQUENCE</scope>
    <source>
        <strain evidence="1">CtdNl2</strain>
    </source>
</reference>
<proteinExistence type="predicted"/>
<evidence type="ECO:0000313" key="1">
    <source>
        <dbReference type="EMBL" id="DAE18175.1"/>
    </source>
</evidence>
<dbReference type="EMBL" id="BK015652">
    <property type="protein sequence ID" value="DAE18175.1"/>
    <property type="molecule type" value="Genomic_DNA"/>
</dbReference>
<protein>
    <submittedName>
        <fullName evidence="1">Uncharacterized protein</fullName>
    </submittedName>
</protein>
<accession>A0A8S5QFZ3</accession>
<organism evidence="1">
    <name type="scientific">Myoviridae sp. ctdNl2</name>
    <dbReference type="NCBI Taxonomy" id="2825140"/>
    <lineage>
        <taxon>Viruses</taxon>
        <taxon>Duplodnaviria</taxon>
        <taxon>Heunggongvirae</taxon>
        <taxon>Uroviricota</taxon>
        <taxon>Caudoviricetes</taxon>
    </lineage>
</organism>
<name>A0A8S5QFZ3_9CAUD</name>
<sequence length="143" mass="16667">MKYKFTPATTILHLYDVLYLLDNTAFYKLAEHKGYITIGDMLEATTVFRDSKESSHSNAYHIINEAVQQISFKELEELYHSHDDVDMSVYKLVSIEEVRYAKSCVRAFSSNIELCDTKYYHNSDLMDEVFKVMSDIKQELGIQ</sequence>